<proteinExistence type="predicted"/>
<evidence type="ECO:0000313" key="3">
    <source>
        <dbReference type="EMBL" id="KAA8999221.1"/>
    </source>
</evidence>
<feature type="domain" description="YhdP central" evidence="2">
    <location>
        <begin position="1"/>
        <end position="1257"/>
    </location>
</feature>
<feature type="region of interest" description="Disordered" evidence="1">
    <location>
        <begin position="1260"/>
        <end position="1288"/>
    </location>
</feature>
<gene>
    <name evidence="3" type="ORF">FJU30_12795</name>
</gene>
<dbReference type="Pfam" id="PF13116">
    <property type="entry name" value="YhdP"/>
    <property type="match status" value="1"/>
</dbReference>
<keyword evidence="4" id="KW-1185">Reference proteome</keyword>
<evidence type="ECO:0000259" key="2">
    <source>
        <dbReference type="Pfam" id="PF13116"/>
    </source>
</evidence>
<sequence length="1288" mass="142500">MRRLPGIALATAATLIVIVALLVSALRLAMPHLDQFRPRLVSWAQSATGVPLDMASIQGRWEPFGPALEIRNLSASTPDADWRIERVTLALDVWQSLLRGRWQFRDLTFYQLRLDLNATLTGQRPDGGMMASDKLSDLFLRQFDHFDLRDSYIAFLTPSGAQAELNIPQLTWLNQRERHRAEGQIGLSTFTGQHGIVQVRMDLHDSNELLNNGTVYLQADDIDMKPWFGRWLRNKTGLESADFSLAAWLQIRDGDIASGDVLLNKGAASWRVNEQQHRLDVDAMTVHIDRQAQGWQFDIPALNLATDGERWPRGRVSALWLPQAQAEQELRIRAGNLTLERVGPLLPLLNGTTPALTERWQALAPAGSLDRLALDIPLDRPEQTRFQLAWRDVSWRPWQYVPGMQHFSGALSGSAAHGRLDLALDNSTLPYDRMFRAPLEIGRARGALTWRHDPQGWSLQSRGLDVQAKSLWVNGDFDYQQPAQGDPRLSVLAGIRLSDAADAWRYYPEPLMGAEVADYLSGALKGGRVDNATLIFNGNPQHFPWPQHDGQFEVQVPLRQATFEFQPGWPALTDLDIDLDFANSGLWMTAPQIWLGKVEGKNIRAVIPDYRQRKLLIDGDLSGNGVDVGKYFLQTSMSESLGSVLNRQLRIDGMVRSKLHLDIPLDGEEVQASGNVVLNNNRLTIDALNSTISNLSGQFWYRNGDLSSDPLQGNWLGQPVALSFTTAEQEKGFQVNVELAGDWSPARLPGLPKAAAAQLSGSVPWKSQVAINLPHKGSPSYEVDLRADLKKVSSHLLLPLEKSAGNGLTLQAKAKGGMHGFILSGSSGKDSLFNSEWSLGNHSIALTRGRWQRGVKKIPALPEQSEFEMNLPALDGENWLALWSALGTSEGGKTGGMANFRLPARMTLRTPALRLFGQQWHDLSISSANAFNGVDVALRGKEIDMRLSAAGSGAWRSAIRYLYYNPQWQNDEPTSPVALAQQRSPLNTRSIRFQDWPALEIDCQQCWIMGQNFGHIQAKLTPQQDKLLLSDGVVDTGKARMTVEGSWQQGPEGARTALKGRLSGDSLDANAAWFGVETPLNANNFTVDYDLYWGGEPWRPDIPTLSGVLHSQIGKGHIANVGAGQAGQLLRLVSFDSLLRKLQFDFSDTFSKGFWFDSVRSTSWIKDGVLHTDDTLVDGLEADIAMRGQVDLVRRQIEMEAVIAPEISATVGVATAFVINPVVGAAVFAASKVLAPLWNKISLIRYQISGSLDQPKVKEVLREPHKAPARQDYPQEAQSAPSASSNKE</sequence>
<dbReference type="PANTHER" id="PTHR38690:SF1">
    <property type="entry name" value="PROTEASE"/>
    <property type="match status" value="1"/>
</dbReference>
<evidence type="ECO:0000313" key="4">
    <source>
        <dbReference type="Proteomes" id="UP000335415"/>
    </source>
</evidence>
<reference evidence="3 4" key="1">
    <citation type="submission" date="2019-09" db="EMBL/GenBank/DDBJ databases">
        <authorList>
            <person name="Li Y."/>
        </authorList>
    </citation>
    <scope>NUCLEOTIDE SEQUENCE [LARGE SCALE GENOMIC DNA]</scope>
    <source>
        <strain evidence="3 4">L3-3HA</strain>
    </source>
</reference>
<accession>A0A5J5FYB1</accession>
<protein>
    <submittedName>
        <fullName evidence="3">AsmA2 domain-containing protein</fullName>
    </submittedName>
</protein>
<organism evidence="3 4">
    <name type="scientific">Affinibrenneria salicis</name>
    <dbReference type="NCBI Taxonomy" id="2590031"/>
    <lineage>
        <taxon>Bacteria</taxon>
        <taxon>Pseudomonadati</taxon>
        <taxon>Pseudomonadota</taxon>
        <taxon>Gammaproteobacteria</taxon>
        <taxon>Enterobacterales</taxon>
        <taxon>Pectobacteriaceae</taxon>
        <taxon>Affinibrenneria</taxon>
    </lineage>
</organism>
<dbReference type="RefSeq" id="WP_150435367.1">
    <property type="nucleotide sequence ID" value="NZ_VYKJ01000006.1"/>
</dbReference>
<name>A0A5J5FYB1_9GAMM</name>
<dbReference type="OrthoDB" id="9762238at2"/>
<dbReference type="NCBIfam" id="NF008148">
    <property type="entry name" value="PRK10899.1"/>
    <property type="match status" value="1"/>
</dbReference>
<dbReference type="PANTHER" id="PTHR38690">
    <property type="entry name" value="PROTEASE-RELATED"/>
    <property type="match status" value="1"/>
</dbReference>
<dbReference type="InterPro" id="IPR011836">
    <property type="entry name" value="YhdP"/>
</dbReference>
<feature type="compositionally biased region" description="Low complexity" evidence="1">
    <location>
        <begin position="1274"/>
        <end position="1288"/>
    </location>
</feature>
<comment type="caution">
    <text evidence="3">The sequence shown here is derived from an EMBL/GenBank/DDBJ whole genome shotgun (WGS) entry which is preliminary data.</text>
</comment>
<dbReference type="EMBL" id="VYKJ01000006">
    <property type="protein sequence ID" value="KAA8999221.1"/>
    <property type="molecule type" value="Genomic_DNA"/>
</dbReference>
<dbReference type="InterPro" id="IPR025263">
    <property type="entry name" value="YhdP_central"/>
</dbReference>
<evidence type="ECO:0000256" key="1">
    <source>
        <dbReference type="SAM" id="MobiDB-lite"/>
    </source>
</evidence>
<dbReference type="NCBIfam" id="TIGR02099">
    <property type="entry name" value="YhdP family protein"/>
    <property type="match status" value="1"/>
</dbReference>
<dbReference type="Proteomes" id="UP000335415">
    <property type="component" value="Unassembled WGS sequence"/>
</dbReference>